<gene>
    <name evidence="3" type="ORF">COV91_05595</name>
</gene>
<feature type="compositionally biased region" description="Polar residues" evidence="1">
    <location>
        <begin position="1"/>
        <end position="16"/>
    </location>
</feature>
<sequence>MSTQPTVRRKQSNASKAETLDGESYASRVDQHDAEFDAVKGRLDALETVSNGDRLLEAIQRDSRIKEKLEGWIWGVITGKARKVFFFVLFTILALSFVNFAMERFWTKTWDFFVSPVVTSPRK</sequence>
<protein>
    <submittedName>
        <fullName evidence="3">Uncharacterized protein</fullName>
    </submittedName>
</protein>
<name>A0A2H0KA85_9BACT</name>
<keyword evidence="2" id="KW-0812">Transmembrane</keyword>
<keyword evidence="2" id="KW-0472">Membrane</keyword>
<feature type="transmembrane region" description="Helical" evidence="2">
    <location>
        <begin position="84"/>
        <end position="102"/>
    </location>
</feature>
<dbReference type="Proteomes" id="UP000229342">
    <property type="component" value="Unassembled WGS sequence"/>
</dbReference>
<evidence type="ECO:0000256" key="1">
    <source>
        <dbReference type="SAM" id="MobiDB-lite"/>
    </source>
</evidence>
<comment type="caution">
    <text evidence="3">The sequence shown here is derived from an EMBL/GenBank/DDBJ whole genome shotgun (WGS) entry which is preliminary data.</text>
</comment>
<organism evidence="3 4">
    <name type="scientific">Candidatus Taylorbacteria bacterium CG11_big_fil_rev_8_21_14_0_20_46_11</name>
    <dbReference type="NCBI Taxonomy" id="1975025"/>
    <lineage>
        <taxon>Bacteria</taxon>
        <taxon>Candidatus Tayloriibacteriota</taxon>
    </lineage>
</organism>
<dbReference type="AlphaFoldDB" id="A0A2H0KA85"/>
<keyword evidence="2" id="KW-1133">Transmembrane helix</keyword>
<evidence type="ECO:0000256" key="2">
    <source>
        <dbReference type="SAM" id="Phobius"/>
    </source>
</evidence>
<proteinExistence type="predicted"/>
<feature type="region of interest" description="Disordered" evidence="1">
    <location>
        <begin position="1"/>
        <end position="25"/>
    </location>
</feature>
<reference evidence="3 4" key="1">
    <citation type="submission" date="2017-09" db="EMBL/GenBank/DDBJ databases">
        <title>Depth-based differentiation of microbial function through sediment-hosted aquifers and enrichment of novel symbionts in the deep terrestrial subsurface.</title>
        <authorList>
            <person name="Probst A.J."/>
            <person name="Ladd B."/>
            <person name="Jarett J.K."/>
            <person name="Geller-Mcgrath D.E."/>
            <person name="Sieber C.M."/>
            <person name="Emerson J.B."/>
            <person name="Anantharaman K."/>
            <person name="Thomas B.C."/>
            <person name="Malmstrom R."/>
            <person name="Stieglmeier M."/>
            <person name="Klingl A."/>
            <person name="Woyke T."/>
            <person name="Ryan C.M."/>
            <person name="Banfield J.F."/>
        </authorList>
    </citation>
    <scope>NUCLEOTIDE SEQUENCE [LARGE SCALE GENOMIC DNA]</scope>
    <source>
        <strain evidence="3">CG11_big_fil_rev_8_21_14_0_20_46_11</strain>
    </source>
</reference>
<evidence type="ECO:0000313" key="4">
    <source>
        <dbReference type="Proteomes" id="UP000229342"/>
    </source>
</evidence>
<evidence type="ECO:0000313" key="3">
    <source>
        <dbReference type="EMBL" id="PIQ68171.1"/>
    </source>
</evidence>
<accession>A0A2H0KA85</accession>
<dbReference type="EMBL" id="PCVG01000076">
    <property type="protein sequence ID" value="PIQ68171.1"/>
    <property type="molecule type" value="Genomic_DNA"/>
</dbReference>